<dbReference type="SUPFAM" id="SSF48371">
    <property type="entry name" value="ARM repeat"/>
    <property type="match status" value="1"/>
</dbReference>
<dbReference type="EC" id="2.7.11.1" evidence="1"/>
<evidence type="ECO:0000259" key="12">
    <source>
        <dbReference type="PROSITE" id="PS50011"/>
    </source>
</evidence>
<evidence type="ECO:0000256" key="6">
    <source>
        <dbReference type="ARBA" id="ARBA00022777"/>
    </source>
</evidence>
<keyword evidence="6" id="KW-0418">Kinase</keyword>
<reference evidence="13" key="1">
    <citation type="journal article" date="2020" name="J. Eukaryot. Microbiol.">
        <title>De novo Sequencing, Assembly and Annotation of the Transcriptome for the Free-Living Testate Amoeba Arcella intermedia.</title>
        <authorList>
            <person name="Ribeiro G.M."/>
            <person name="Porfirio-Sousa A.L."/>
            <person name="Maurer-Alcala X.X."/>
            <person name="Katz L.A."/>
            <person name="Lahr D.J.G."/>
        </authorList>
    </citation>
    <scope>NUCLEOTIDE SEQUENCE</scope>
</reference>
<dbReference type="EMBL" id="GIBP01000924">
    <property type="protein sequence ID" value="NDV29893.1"/>
    <property type="molecule type" value="Transcribed_RNA"/>
</dbReference>
<dbReference type="InterPro" id="IPR011009">
    <property type="entry name" value="Kinase-like_dom_sf"/>
</dbReference>
<dbReference type="GO" id="GO:0005524">
    <property type="term" value="F:ATP binding"/>
    <property type="evidence" value="ECO:0007669"/>
    <property type="project" value="UniProtKB-UniRule"/>
</dbReference>
<feature type="domain" description="Protein kinase" evidence="12">
    <location>
        <begin position="339"/>
        <end position="635"/>
    </location>
</feature>
<dbReference type="PANTHER" id="PTHR24356:SF163">
    <property type="entry name" value="3-PHOSPHOINOSITIDE-DEPENDENT PROTEIN KINASE 1-RELATED"/>
    <property type="match status" value="1"/>
</dbReference>
<keyword evidence="7 10" id="KW-0067">ATP-binding</keyword>
<evidence type="ECO:0000256" key="3">
    <source>
        <dbReference type="ARBA" id="ARBA00022553"/>
    </source>
</evidence>
<organism evidence="13">
    <name type="scientific">Arcella intermedia</name>
    <dbReference type="NCBI Taxonomy" id="1963864"/>
    <lineage>
        <taxon>Eukaryota</taxon>
        <taxon>Amoebozoa</taxon>
        <taxon>Tubulinea</taxon>
        <taxon>Elardia</taxon>
        <taxon>Arcellinida</taxon>
        <taxon>Sphaerothecina</taxon>
        <taxon>Arcellidae</taxon>
        <taxon>Arcella</taxon>
    </lineage>
</organism>
<dbReference type="PROSITE" id="PS50011">
    <property type="entry name" value="PROTEIN_KINASE_DOM"/>
    <property type="match status" value="1"/>
</dbReference>
<dbReference type="Gene3D" id="1.25.10.10">
    <property type="entry name" value="Leucine-rich Repeat Variant"/>
    <property type="match status" value="1"/>
</dbReference>
<dbReference type="Gene3D" id="1.10.510.10">
    <property type="entry name" value="Transferase(Phosphotransferase) domain 1"/>
    <property type="match status" value="1"/>
</dbReference>
<proteinExistence type="predicted"/>
<dbReference type="GO" id="GO:0000159">
    <property type="term" value="C:protein phosphatase type 2A complex"/>
    <property type="evidence" value="ECO:0007669"/>
    <property type="project" value="InterPro"/>
</dbReference>
<evidence type="ECO:0000256" key="4">
    <source>
        <dbReference type="ARBA" id="ARBA00022679"/>
    </source>
</evidence>
<dbReference type="GO" id="GO:0019888">
    <property type="term" value="F:protein phosphatase regulator activity"/>
    <property type="evidence" value="ECO:0007669"/>
    <property type="project" value="InterPro"/>
</dbReference>
<dbReference type="InterPro" id="IPR000719">
    <property type="entry name" value="Prot_kinase_dom"/>
</dbReference>
<dbReference type="FunFam" id="1.10.510.10:FF:000024">
    <property type="entry name" value="Probable serine/threonine-protein kinase cot-1"/>
    <property type="match status" value="1"/>
</dbReference>
<evidence type="ECO:0000256" key="11">
    <source>
        <dbReference type="SAM" id="MobiDB-lite"/>
    </source>
</evidence>
<comment type="catalytic activity">
    <reaction evidence="9">
        <text>L-seryl-[protein] + ATP = O-phospho-L-seryl-[protein] + ADP + H(+)</text>
        <dbReference type="Rhea" id="RHEA:17989"/>
        <dbReference type="Rhea" id="RHEA-COMP:9863"/>
        <dbReference type="Rhea" id="RHEA-COMP:11604"/>
        <dbReference type="ChEBI" id="CHEBI:15378"/>
        <dbReference type="ChEBI" id="CHEBI:29999"/>
        <dbReference type="ChEBI" id="CHEBI:30616"/>
        <dbReference type="ChEBI" id="CHEBI:83421"/>
        <dbReference type="ChEBI" id="CHEBI:456216"/>
        <dbReference type="EC" id="2.7.11.1"/>
    </reaction>
</comment>
<evidence type="ECO:0000256" key="10">
    <source>
        <dbReference type="PROSITE-ProRule" id="PRU10141"/>
    </source>
</evidence>
<dbReference type="SMART" id="SM00220">
    <property type="entry name" value="S_TKc"/>
    <property type="match status" value="1"/>
</dbReference>
<dbReference type="Pfam" id="PF00069">
    <property type="entry name" value="Pkinase"/>
    <property type="match status" value="2"/>
</dbReference>
<dbReference type="GO" id="GO:0004674">
    <property type="term" value="F:protein serine/threonine kinase activity"/>
    <property type="evidence" value="ECO:0007669"/>
    <property type="project" value="UniProtKB-KW"/>
</dbReference>
<dbReference type="GO" id="GO:0035556">
    <property type="term" value="P:intracellular signal transduction"/>
    <property type="evidence" value="ECO:0007669"/>
    <property type="project" value="TreeGrafter"/>
</dbReference>
<feature type="binding site" evidence="10">
    <location>
        <position position="374"/>
    </location>
    <ligand>
        <name>ATP</name>
        <dbReference type="ChEBI" id="CHEBI:30616"/>
    </ligand>
</feature>
<protein>
    <recommendedName>
        <fullName evidence="1">non-specific serine/threonine protein kinase</fullName>
        <ecNumber evidence="1">2.7.11.1</ecNumber>
    </recommendedName>
</protein>
<dbReference type="PROSITE" id="PS00107">
    <property type="entry name" value="PROTEIN_KINASE_ATP"/>
    <property type="match status" value="1"/>
</dbReference>
<dbReference type="AlphaFoldDB" id="A0A6B2KYQ3"/>
<keyword evidence="5 10" id="KW-0547">Nucleotide-binding</keyword>
<feature type="region of interest" description="Disordered" evidence="11">
    <location>
        <begin position="514"/>
        <end position="533"/>
    </location>
</feature>
<evidence type="ECO:0000256" key="1">
    <source>
        <dbReference type="ARBA" id="ARBA00012513"/>
    </source>
</evidence>
<dbReference type="SUPFAM" id="SSF56112">
    <property type="entry name" value="Protein kinase-like (PK-like)"/>
    <property type="match status" value="1"/>
</dbReference>
<keyword evidence="2" id="KW-0723">Serine/threonine-protein kinase</keyword>
<evidence type="ECO:0000256" key="5">
    <source>
        <dbReference type="ARBA" id="ARBA00022741"/>
    </source>
</evidence>
<evidence type="ECO:0000256" key="8">
    <source>
        <dbReference type="ARBA" id="ARBA00047899"/>
    </source>
</evidence>
<evidence type="ECO:0000256" key="7">
    <source>
        <dbReference type="ARBA" id="ARBA00022840"/>
    </source>
</evidence>
<sequence>MNSIYDITYTVFGFKEIPSGIIRGVLKKEIGKELIERILKGIHKQEAKVLKFLIHKVYAGCDCWKDREWILIAISDVFKKHMSSKYPAPNGIAPLLEIVGTIVRGCEAPIKMDYKALLSVAIFPLHNEDQIFQDEIPVISAFHEELVYVLIGYVSKEPSMSPAIIKKLLQMWPKSNSKKEILFLQELEKLLEYLPAPTFNTIATPFLDRLCSCIRHPHFLVAERALQFFKNDYFLSLSREHSPTMVPAVLPSLLDSSHWNPSVNKFAASVVEILEGQDRVVFERAAKGYWEKGDRHTKDWKGATERRLKEMDPARGKAVEEEIGVQVPQKIQGIGYYSLVFGQLLGNGSYSSVRYAKVIQPGTMPSTWPEVAVKIVEKSFIKAQDYQNNIARELQILAKLSHPNIVSLNSVFETEEKIFMVMEYAEKGDLHGWIYNLGSLAEETAKFLIGEVICGLEVVHLNGIIFGDLKPENILIHKTGHVKLTDFGSSLFEKELVDWNKEEYHVERAKEELNRKMNASNQPKSNESPEKKKIVHGTAAYVAPEIILGEKPSKESDLWSLGCVFYQCLAGKTPVWAEEEAQLHQKIVKFSDQRTFPKHFSPEAIDLTDKLMQKDPLNRLGASQQFLNLKSHPFFNGLVWENLNMQEAPIIKKGTIEPKKHKKWSRRQFSTLLAPLPESYTFAEDKFSLPIIPELPQ</sequence>
<keyword evidence="4" id="KW-0808">Transferase</keyword>
<dbReference type="InterPro" id="IPR050236">
    <property type="entry name" value="Ser_Thr_kinase_AGC"/>
</dbReference>
<dbReference type="FunFam" id="3.30.200.20:FF:000042">
    <property type="entry name" value="Aurora kinase A"/>
    <property type="match status" value="1"/>
</dbReference>
<dbReference type="Pfam" id="PF01603">
    <property type="entry name" value="B56"/>
    <property type="match status" value="1"/>
</dbReference>
<dbReference type="InterPro" id="IPR017441">
    <property type="entry name" value="Protein_kinase_ATP_BS"/>
</dbReference>
<comment type="catalytic activity">
    <reaction evidence="8">
        <text>L-threonyl-[protein] + ATP = O-phospho-L-threonyl-[protein] + ADP + H(+)</text>
        <dbReference type="Rhea" id="RHEA:46608"/>
        <dbReference type="Rhea" id="RHEA-COMP:11060"/>
        <dbReference type="Rhea" id="RHEA-COMP:11605"/>
        <dbReference type="ChEBI" id="CHEBI:15378"/>
        <dbReference type="ChEBI" id="CHEBI:30013"/>
        <dbReference type="ChEBI" id="CHEBI:30616"/>
        <dbReference type="ChEBI" id="CHEBI:61977"/>
        <dbReference type="ChEBI" id="CHEBI:456216"/>
        <dbReference type="EC" id="2.7.11.1"/>
    </reaction>
</comment>
<dbReference type="InterPro" id="IPR016024">
    <property type="entry name" value="ARM-type_fold"/>
</dbReference>
<evidence type="ECO:0000256" key="2">
    <source>
        <dbReference type="ARBA" id="ARBA00022527"/>
    </source>
</evidence>
<name>A0A6B2KYQ3_9EUKA</name>
<dbReference type="InterPro" id="IPR002554">
    <property type="entry name" value="PP2A_B56"/>
</dbReference>
<dbReference type="PANTHER" id="PTHR24356">
    <property type="entry name" value="SERINE/THREONINE-PROTEIN KINASE"/>
    <property type="match status" value="1"/>
</dbReference>
<dbReference type="Gene3D" id="3.30.200.20">
    <property type="entry name" value="Phosphorylase Kinase, domain 1"/>
    <property type="match status" value="1"/>
</dbReference>
<evidence type="ECO:0000313" key="13">
    <source>
        <dbReference type="EMBL" id="NDV29893.1"/>
    </source>
</evidence>
<accession>A0A6B2KYQ3</accession>
<feature type="compositionally biased region" description="Polar residues" evidence="11">
    <location>
        <begin position="517"/>
        <end position="526"/>
    </location>
</feature>
<keyword evidence="3" id="KW-0597">Phosphoprotein</keyword>
<evidence type="ECO:0000256" key="9">
    <source>
        <dbReference type="ARBA" id="ARBA00048679"/>
    </source>
</evidence>
<dbReference type="GO" id="GO:0007010">
    <property type="term" value="P:cytoskeleton organization"/>
    <property type="evidence" value="ECO:0007669"/>
    <property type="project" value="UniProtKB-ARBA"/>
</dbReference>
<dbReference type="InterPro" id="IPR011989">
    <property type="entry name" value="ARM-like"/>
</dbReference>